<dbReference type="PROSITE" id="PS00623">
    <property type="entry name" value="GMC_OXRED_1"/>
    <property type="match status" value="1"/>
</dbReference>
<feature type="domain" description="Glucose-methanol-choline oxidoreductase N-terminal" evidence="6">
    <location>
        <begin position="123"/>
        <end position="146"/>
    </location>
</feature>
<evidence type="ECO:0000313" key="7">
    <source>
        <dbReference type="EMBL" id="KAG8175256.1"/>
    </source>
</evidence>
<dbReference type="InterPro" id="IPR012132">
    <property type="entry name" value="GMC_OxRdtase"/>
</dbReference>
<sequence>MADFETNNAYPTPFRNTPILPLLLVSLSFQKHAPDTTTNFRNEYDYIVVGAGSAGAAVAGRLSEIECVSVLLLEAGRSPPIINDVPVLARNFWFTDLDWQYKTVAQKHTGFGLVDNKVIWPSGKGLGGSSLLNGMMYVRGNRKNYDDWQKQGAKGWGYSDVFPYFLKLEDNRDPEYYNNGYHATGGPVTFHKPRYAAEIKQPLLDTGFLLGYDVVDPNAHSQTGK</sequence>
<name>A0AAV6TUA8_9ARAC</name>
<evidence type="ECO:0000256" key="1">
    <source>
        <dbReference type="ARBA" id="ARBA00001974"/>
    </source>
</evidence>
<keyword evidence="3 5" id="KW-0285">Flavoprotein</keyword>
<reference evidence="7 8" key="1">
    <citation type="journal article" date="2022" name="Nat. Ecol. Evol.">
        <title>A masculinizing supergene underlies an exaggerated male reproductive morph in a spider.</title>
        <authorList>
            <person name="Hendrickx F."/>
            <person name="De Corte Z."/>
            <person name="Sonet G."/>
            <person name="Van Belleghem S.M."/>
            <person name="Kostlbacher S."/>
            <person name="Vangestel C."/>
        </authorList>
    </citation>
    <scope>NUCLEOTIDE SEQUENCE [LARGE SCALE GENOMIC DNA]</scope>
    <source>
        <strain evidence="7">W744_W776</strain>
    </source>
</reference>
<evidence type="ECO:0000256" key="5">
    <source>
        <dbReference type="RuleBase" id="RU003968"/>
    </source>
</evidence>
<evidence type="ECO:0000256" key="4">
    <source>
        <dbReference type="ARBA" id="ARBA00022827"/>
    </source>
</evidence>
<dbReference type="GO" id="GO:0050660">
    <property type="term" value="F:flavin adenine dinucleotide binding"/>
    <property type="evidence" value="ECO:0007669"/>
    <property type="project" value="InterPro"/>
</dbReference>
<evidence type="ECO:0000313" key="8">
    <source>
        <dbReference type="Proteomes" id="UP000827092"/>
    </source>
</evidence>
<dbReference type="Gene3D" id="3.30.560.10">
    <property type="entry name" value="Glucose Oxidase, domain 3"/>
    <property type="match status" value="1"/>
</dbReference>
<evidence type="ECO:0000256" key="2">
    <source>
        <dbReference type="ARBA" id="ARBA00010790"/>
    </source>
</evidence>
<dbReference type="InterPro" id="IPR000172">
    <property type="entry name" value="GMC_OxRdtase_N"/>
</dbReference>
<keyword evidence="8" id="KW-1185">Reference proteome</keyword>
<comment type="similarity">
    <text evidence="2 5">Belongs to the GMC oxidoreductase family.</text>
</comment>
<organism evidence="7 8">
    <name type="scientific">Oedothorax gibbosus</name>
    <dbReference type="NCBI Taxonomy" id="931172"/>
    <lineage>
        <taxon>Eukaryota</taxon>
        <taxon>Metazoa</taxon>
        <taxon>Ecdysozoa</taxon>
        <taxon>Arthropoda</taxon>
        <taxon>Chelicerata</taxon>
        <taxon>Arachnida</taxon>
        <taxon>Araneae</taxon>
        <taxon>Araneomorphae</taxon>
        <taxon>Entelegynae</taxon>
        <taxon>Araneoidea</taxon>
        <taxon>Linyphiidae</taxon>
        <taxon>Erigoninae</taxon>
        <taxon>Oedothorax</taxon>
    </lineage>
</organism>
<dbReference type="Gene3D" id="3.50.50.60">
    <property type="entry name" value="FAD/NAD(P)-binding domain"/>
    <property type="match status" value="1"/>
</dbReference>
<dbReference type="GO" id="GO:0016614">
    <property type="term" value="F:oxidoreductase activity, acting on CH-OH group of donors"/>
    <property type="evidence" value="ECO:0007669"/>
    <property type="project" value="InterPro"/>
</dbReference>
<dbReference type="PANTHER" id="PTHR11552">
    <property type="entry name" value="GLUCOSE-METHANOL-CHOLINE GMC OXIDOREDUCTASE"/>
    <property type="match status" value="1"/>
</dbReference>
<dbReference type="SUPFAM" id="SSF51905">
    <property type="entry name" value="FAD/NAD(P)-binding domain"/>
    <property type="match status" value="1"/>
</dbReference>
<dbReference type="Proteomes" id="UP000827092">
    <property type="component" value="Unassembled WGS sequence"/>
</dbReference>
<comment type="cofactor">
    <cofactor evidence="1">
        <name>FAD</name>
        <dbReference type="ChEBI" id="CHEBI:57692"/>
    </cofactor>
</comment>
<dbReference type="EMBL" id="JAFNEN010001044">
    <property type="protein sequence ID" value="KAG8175256.1"/>
    <property type="molecule type" value="Genomic_DNA"/>
</dbReference>
<accession>A0AAV6TUA8</accession>
<dbReference type="PANTHER" id="PTHR11552:SF147">
    <property type="entry name" value="CHOLINE DEHYDROGENASE, MITOCHONDRIAL"/>
    <property type="match status" value="1"/>
</dbReference>
<dbReference type="Pfam" id="PF00732">
    <property type="entry name" value="GMC_oxred_N"/>
    <property type="match status" value="1"/>
</dbReference>
<evidence type="ECO:0000256" key="3">
    <source>
        <dbReference type="ARBA" id="ARBA00022630"/>
    </source>
</evidence>
<gene>
    <name evidence="7" type="ORF">JTE90_020789</name>
</gene>
<keyword evidence="4 5" id="KW-0274">FAD</keyword>
<dbReference type="AlphaFoldDB" id="A0AAV6TUA8"/>
<protein>
    <recommendedName>
        <fullName evidence="6">Glucose-methanol-choline oxidoreductase N-terminal domain-containing protein</fullName>
    </recommendedName>
</protein>
<comment type="caution">
    <text evidence="7">The sequence shown here is derived from an EMBL/GenBank/DDBJ whole genome shotgun (WGS) entry which is preliminary data.</text>
</comment>
<proteinExistence type="inferred from homology"/>
<evidence type="ECO:0000259" key="6">
    <source>
        <dbReference type="PROSITE" id="PS00623"/>
    </source>
</evidence>
<dbReference type="InterPro" id="IPR036188">
    <property type="entry name" value="FAD/NAD-bd_sf"/>
</dbReference>